<evidence type="ECO:0000256" key="1">
    <source>
        <dbReference type="SAM" id="SignalP"/>
    </source>
</evidence>
<dbReference type="Proteomes" id="UP000198427">
    <property type="component" value="Unassembled WGS sequence"/>
</dbReference>
<dbReference type="AlphaFoldDB" id="A0AA94LK09"/>
<reference evidence="2 3" key="1">
    <citation type="submission" date="2017-06" db="EMBL/GenBank/DDBJ databases">
        <authorList>
            <person name="Varghese N."/>
            <person name="Submissions S."/>
        </authorList>
    </citation>
    <scope>NUCLEOTIDE SEQUENCE [LARGE SCALE GENOMIC DNA]</scope>
    <source>
        <strain evidence="2 3">DSM 26989</strain>
    </source>
</reference>
<feature type="chain" id="PRO_5041729399" description="PepSY domain-containing protein" evidence="1">
    <location>
        <begin position="20"/>
        <end position="235"/>
    </location>
</feature>
<sequence>MKKLIFLLIVVIALSNCSAQTTNNKLNIKKREKITNNRKFDIEEYRKVIKKNPFADRMLRTDKNGMVIEMNTEYDKSEIIGYREDCSYHHSPYTYSYEYNTEGYLIKSWATFYGNMRVGKMIEYDANGFKIKETDFDAPYKFSVTDLVNKMQKDYHIDLMDKQNVFSINRFDHKDLRTAYYEVIVYGNSCAQKIFYYLDGTTGELLFKTSRNFGDEGMKGQELPFDEYLRKKERK</sequence>
<dbReference type="EMBL" id="FZNZ01000010">
    <property type="protein sequence ID" value="SNR78677.1"/>
    <property type="molecule type" value="Genomic_DNA"/>
</dbReference>
<protein>
    <recommendedName>
        <fullName evidence="4">PepSY domain-containing protein</fullName>
    </recommendedName>
</protein>
<evidence type="ECO:0008006" key="4">
    <source>
        <dbReference type="Google" id="ProtNLM"/>
    </source>
</evidence>
<name>A0AA94LK09_9BACT</name>
<organism evidence="2 3">
    <name type="scientific">Prevotella jejuni</name>
    <dbReference type="NCBI Taxonomy" id="1177574"/>
    <lineage>
        <taxon>Bacteria</taxon>
        <taxon>Pseudomonadati</taxon>
        <taxon>Bacteroidota</taxon>
        <taxon>Bacteroidia</taxon>
        <taxon>Bacteroidales</taxon>
        <taxon>Prevotellaceae</taxon>
        <taxon>Prevotella</taxon>
    </lineage>
</organism>
<keyword evidence="1" id="KW-0732">Signal</keyword>
<accession>A0AA94LK09</accession>
<evidence type="ECO:0000313" key="3">
    <source>
        <dbReference type="Proteomes" id="UP000198427"/>
    </source>
</evidence>
<keyword evidence="3" id="KW-1185">Reference proteome</keyword>
<feature type="signal peptide" evidence="1">
    <location>
        <begin position="1"/>
        <end position="19"/>
    </location>
</feature>
<dbReference type="RefSeq" id="WP_240616270.1">
    <property type="nucleotide sequence ID" value="NZ_CP023864.1"/>
</dbReference>
<proteinExistence type="predicted"/>
<evidence type="ECO:0000313" key="2">
    <source>
        <dbReference type="EMBL" id="SNR78677.1"/>
    </source>
</evidence>
<gene>
    <name evidence="2" type="ORF">SAMN06265364_11081</name>
</gene>
<comment type="caution">
    <text evidence="2">The sequence shown here is derived from an EMBL/GenBank/DDBJ whole genome shotgun (WGS) entry which is preliminary data.</text>
</comment>
<dbReference type="GeneID" id="94030204"/>